<evidence type="ECO:0000313" key="4">
    <source>
        <dbReference type="Proteomes" id="UP001523392"/>
    </source>
</evidence>
<dbReference type="RefSeq" id="WP_252955481.1">
    <property type="nucleotide sequence ID" value="NZ_JAFIRR010000154.1"/>
</dbReference>
<evidence type="ECO:0000256" key="1">
    <source>
        <dbReference type="SAM" id="Phobius"/>
    </source>
</evidence>
<gene>
    <name evidence="3" type="ORF">JYK14_22210</name>
</gene>
<organism evidence="3 4">
    <name type="scientific">Siccirubricoccus soli</name>
    <dbReference type="NCBI Taxonomy" id="2899147"/>
    <lineage>
        <taxon>Bacteria</taxon>
        <taxon>Pseudomonadati</taxon>
        <taxon>Pseudomonadota</taxon>
        <taxon>Alphaproteobacteria</taxon>
        <taxon>Acetobacterales</taxon>
        <taxon>Roseomonadaceae</taxon>
        <taxon>Siccirubricoccus</taxon>
    </lineage>
</organism>
<keyword evidence="1" id="KW-0472">Membrane</keyword>
<protein>
    <submittedName>
        <fullName evidence="3">SH3 domain-containing protein</fullName>
    </submittedName>
</protein>
<reference evidence="3 4" key="1">
    <citation type="submission" date="2021-12" db="EMBL/GenBank/DDBJ databases">
        <title>Siccirubricoccus leaddurans sp. nov., a high concentration Zn2+ tolerance bacterium.</title>
        <authorList>
            <person name="Cao Y."/>
        </authorList>
    </citation>
    <scope>NUCLEOTIDE SEQUENCE [LARGE SCALE GENOMIC DNA]</scope>
    <source>
        <strain evidence="3 4">KC 17139</strain>
    </source>
</reference>
<dbReference type="Gene3D" id="2.30.30.40">
    <property type="entry name" value="SH3 Domains"/>
    <property type="match status" value="1"/>
</dbReference>
<sequence length="318" mass="33089">MTAAPDIVYRLQRPMRAGEPGQSDPVMAALPPGWIGLRGLDLGQGPQAVDLLLHPRYGLALLAPSLPEAQAALAALQHRLEMAGFTAIYPGWLPMLAVAQEAEQPLLEQLEAGFIAQPRLDLPGGEGWVAALRRALQCPVPAAAAPLAPPLAEAGAEAELPEGWLRQPGQVMLPPGPPMAAPARPRIRLSPPLLAGMAVAALGGFALAALWSPAEPPSHLAAALAADSGAGAGAEPLPLATERPAPTPVFVPPPALPRVVVQKSANLRATPDLRGRVLRVARPGEEFSAHRRQEGWVQVGEAAPEGWIFGELLGEAGE</sequence>
<comment type="caution">
    <text evidence="3">The sequence shown here is derived from an EMBL/GenBank/DDBJ whole genome shotgun (WGS) entry which is preliminary data.</text>
</comment>
<evidence type="ECO:0000259" key="2">
    <source>
        <dbReference type="Pfam" id="PF08239"/>
    </source>
</evidence>
<keyword evidence="4" id="KW-1185">Reference proteome</keyword>
<accession>A0ABT1DAA1</accession>
<keyword evidence="1" id="KW-0812">Transmembrane</keyword>
<keyword evidence="1" id="KW-1133">Transmembrane helix</keyword>
<dbReference type="Pfam" id="PF08239">
    <property type="entry name" value="SH3_3"/>
    <property type="match status" value="1"/>
</dbReference>
<name>A0ABT1DAA1_9PROT</name>
<dbReference type="EMBL" id="JAFIRR010000154">
    <property type="protein sequence ID" value="MCO6418853.1"/>
    <property type="molecule type" value="Genomic_DNA"/>
</dbReference>
<feature type="domain" description="SH3b" evidence="2">
    <location>
        <begin position="264"/>
        <end position="313"/>
    </location>
</feature>
<evidence type="ECO:0000313" key="3">
    <source>
        <dbReference type="EMBL" id="MCO6418853.1"/>
    </source>
</evidence>
<feature type="transmembrane region" description="Helical" evidence="1">
    <location>
        <begin position="193"/>
        <end position="211"/>
    </location>
</feature>
<proteinExistence type="predicted"/>
<dbReference type="Proteomes" id="UP001523392">
    <property type="component" value="Unassembled WGS sequence"/>
</dbReference>
<dbReference type="InterPro" id="IPR003646">
    <property type="entry name" value="SH3-like_bac-type"/>
</dbReference>